<accession>A0A1Y6CQG0</accession>
<evidence type="ECO:0000313" key="2">
    <source>
        <dbReference type="Proteomes" id="UP000192907"/>
    </source>
</evidence>
<proteinExistence type="predicted"/>
<dbReference type="PANTHER" id="PTHR36455">
    <property type="match status" value="1"/>
</dbReference>
<dbReference type="Proteomes" id="UP000192907">
    <property type="component" value="Unassembled WGS sequence"/>
</dbReference>
<dbReference type="InterPro" id="IPR008878">
    <property type="entry name" value="Transposase_IS66_Orf2"/>
</dbReference>
<dbReference type="AlphaFoldDB" id="A0A1Y6CQG0"/>
<keyword evidence="2" id="KW-1185">Reference proteome</keyword>
<dbReference type="RefSeq" id="WP_132326328.1">
    <property type="nucleotide sequence ID" value="NZ_FWZT01000046.1"/>
</dbReference>
<name>A0A1Y6CQG0_9BACT</name>
<gene>
    <name evidence="1" type="ORF">SAMN06296036_1468</name>
</gene>
<dbReference type="Pfam" id="PF05717">
    <property type="entry name" value="TnpB_IS66"/>
    <property type="match status" value="1"/>
</dbReference>
<reference evidence="2" key="1">
    <citation type="submission" date="2017-04" db="EMBL/GenBank/DDBJ databases">
        <authorList>
            <person name="Varghese N."/>
            <person name="Submissions S."/>
        </authorList>
    </citation>
    <scope>NUCLEOTIDE SEQUENCE [LARGE SCALE GENOMIC DNA]</scope>
    <source>
        <strain evidence="2">RKEM611</strain>
    </source>
</reference>
<dbReference type="OrthoDB" id="9801450at2"/>
<organism evidence="1 2">
    <name type="scientific">Pseudobacteriovorax antillogorgiicola</name>
    <dbReference type="NCBI Taxonomy" id="1513793"/>
    <lineage>
        <taxon>Bacteria</taxon>
        <taxon>Pseudomonadati</taxon>
        <taxon>Bdellovibrionota</taxon>
        <taxon>Oligoflexia</taxon>
        <taxon>Oligoflexales</taxon>
        <taxon>Pseudobacteriovoracaceae</taxon>
        <taxon>Pseudobacteriovorax</taxon>
    </lineage>
</organism>
<dbReference type="NCBIfam" id="NF033819">
    <property type="entry name" value="IS66_TnpB"/>
    <property type="match status" value="1"/>
</dbReference>
<sequence length="122" mass="13863">MLTLGHSTKLYMCRKPVDFRYGFDGLANLCKKMAGKDPYNGSVFLFFNRSMTKAKLIYFDGTGSVMIWKRLEQGKYKLPKTDENEEFPTLRGTDAALLLEGVDASKIKRGKAWKPVSNKDLN</sequence>
<dbReference type="EMBL" id="FWZT01000046">
    <property type="protein sequence ID" value="SMF83340.1"/>
    <property type="molecule type" value="Genomic_DNA"/>
</dbReference>
<evidence type="ECO:0000313" key="1">
    <source>
        <dbReference type="EMBL" id="SMF83340.1"/>
    </source>
</evidence>
<protein>
    <submittedName>
        <fullName evidence="1">Transposase</fullName>
    </submittedName>
</protein>
<dbReference type="PANTHER" id="PTHR36455:SF1">
    <property type="entry name" value="BLR8292 PROTEIN"/>
    <property type="match status" value="1"/>
</dbReference>
<dbReference type="STRING" id="1513793.SAMN06296036_1468"/>